<evidence type="ECO:0000313" key="3">
    <source>
        <dbReference type="EMBL" id="KAI9636731.1"/>
    </source>
</evidence>
<dbReference type="GeneID" id="77732623"/>
<feature type="coiled-coil region" evidence="1">
    <location>
        <begin position="316"/>
        <end position="354"/>
    </location>
</feature>
<comment type="caution">
    <text evidence="3">The sequence shown here is derived from an EMBL/GenBank/DDBJ whole genome shotgun (WGS) entry which is preliminary data.</text>
</comment>
<reference evidence="3" key="1">
    <citation type="journal article" date="2022" name="G3 (Bethesda)">
        <title>High quality genome of the basidiomycete yeast Dioszegia hungarica PDD-24b-2 isolated from cloud water.</title>
        <authorList>
            <person name="Jarrige D."/>
            <person name="Haridas S."/>
            <person name="Bleykasten-Grosshans C."/>
            <person name="Joly M."/>
            <person name="Nadalig T."/>
            <person name="Sancelme M."/>
            <person name="Vuilleumier S."/>
            <person name="Grigoriev I.V."/>
            <person name="Amato P."/>
            <person name="Bringel F."/>
        </authorList>
    </citation>
    <scope>NUCLEOTIDE SEQUENCE</scope>
    <source>
        <strain evidence="3">PDD-24b-2</strain>
    </source>
</reference>
<sequence>MSPVKPLVHDGLEDLIAKVASVTERLESLLPPLGPPIIRIGGLEHFLLSVNLAVAEILTSPDICACGQCSSDTSEGENRVQLAIMTQAANITFLELLQYAEAEWIQLQGGGNAGIDTAVYLEGNNTLFGLICSTADPQPLHASSSGEVCKHYRGSDGGSSGGYKEAQGRVEDFAEEIEQRLEGKLRSMMNDFIGQTKRDALEAGKGAKAWRKQVRGEAKLELAQVKAEAEERIVVIQAALEQNRLEMDRQRFRLDAQDVVIRDMAEKLKKHQVELAVARCSQSAPTAAPPRRKAYPLPVKPVLPVTDSIGPMQERLAKQEREIDTQRGKAEKVEEELREEIEDLKRELSILQADRKDIGLAPASSSGGRSVLPSTIEALSRAVISSASFSTMTAGLLTDLTRQSIDRSVRTSLLLIFRNWQVLDELNKPAVCKESSTRMLGTLEGHLLYDITSCTTAVSDDCCSDDIARTVAGYIGAVRDEAEVKAMEGLIRGVEKEQEVLREEKQKLLLEKRGFKAAWTAATTSIATQHRAVIEDVGSHAAAAVESISHAQSRAELSFQERAATAGETIDLRADKLDKVMLEFEQRHPPRVHSTPVASVPVVVPPSTSTSTSGNDPTLIRLLPMLEQFLLAQRTTNQPPPFASPPIYPSTSTRSQHYSYDPHGNGATSGAVPMVIETQSGSLYEYNQAH</sequence>
<keyword evidence="4" id="KW-1185">Reference proteome</keyword>
<dbReference type="EMBL" id="JAKWFO010000005">
    <property type="protein sequence ID" value="KAI9636731.1"/>
    <property type="molecule type" value="Genomic_DNA"/>
</dbReference>
<proteinExistence type="predicted"/>
<keyword evidence="1" id="KW-0175">Coiled coil</keyword>
<feature type="region of interest" description="Disordered" evidence="2">
    <location>
        <begin position="637"/>
        <end position="657"/>
    </location>
</feature>
<feature type="coiled-coil region" evidence="1">
    <location>
        <begin position="484"/>
        <end position="511"/>
    </location>
</feature>
<protein>
    <submittedName>
        <fullName evidence="3">Uncharacterized protein</fullName>
    </submittedName>
</protein>
<dbReference type="AlphaFoldDB" id="A0AA38HD35"/>
<organism evidence="3 4">
    <name type="scientific">Dioszegia hungarica</name>
    <dbReference type="NCBI Taxonomy" id="4972"/>
    <lineage>
        <taxon>Eukaryota</taxon>
        <taxon>Fungi</taxon>
        <taxon>Dikarya</taxon>
        <taxon>Basidiomycota</taxon>
        <taxon>Agaricomycotina</taxon>
        <taxon>Tremellomycetes</taxon>
        <taxon>Tremellales</taxon>
        <taxon>Bulleribasidiaceae</taxon>
        <taxon>Dioszegia</taxon>
    </lineage>
</organism>
<name>A0AA38HD35_9TREE</name>
<dbReference type="RefSeq" id="XP_052946508.1">
    <property type="nucleotide sequence ID" value="XM_053093418.1"/>
</dbReference>
<gene>
    <name evidence="3" type="ORF">MKK02DRAFT_45436</name>
</gene>
<evidence type="ECO:0000256" key="2">
    <source>
        <dbReference type="SAM" id="MobiDB-lite"/>
    </source>
</evidence>
<feature type="compositionally biased region" description="Pro residues" evidence="2">
    <location>
        <begin position="638"/>
        <end position="648"/>
    </location>
</feature>
<evidence type="ECO:0000256" key="1">
    <source>
        <dbReference type="SAM" id="Coils"/>
    </source>
</evidence>
<dbReference type="Proteomes" id="UP001164286">
    <property type="component" value="Unassembled WGS sequence"/>
</dbReference>
<evidence type="ECO:0000313" key="4">
    <source>
        <dbReference type="Proteomes" id="UP001164286"/>
    </source>
</evidence>
<accession>A0AA38HD35</accession>